<keyword evidence="1" id="KW-0378">Hydrolase</keyword>
<dbReference type="RefSeq" id="WP_068671326.1">
    <property type="nucleotide sequence ID" value="NZ_LYPB01000094.1"/>
</dbReference>
<sequence length="314" mass="32448">MGYKRMRILSVVISLVAVLAGCGDNQPVPAAVLTPQAVQSASPQVTATQATAAQAMAAPTEVPAAATAAPTPAPTAAPTPVATPETKPTPTKAAAPTALPSVPKGKELVMIDPGHQRVGNNGPEQVGPDTRETKAKVSSGTVGVRTKKPEYVLNLEVSLLLKDELTRRGINVAMTRETHDVDISNKQRADMANEAGAALVVRIHADGDASASTKGFSVLYPSAAQPAVKPIAAESKQAAGFLLAGMQQATGSKGRGLSARDDLSGFNWSKVPVALVEIGFMTNPEEDELMSEAAYQQKLAIGIADGIEQFVNGK</sequence>
<keyword evidence="3" id="KW-0732">Signal</keyword>
<dbReference type="Pfam" id="PF01520">
    <property type="entry name" value="Amidase_3"/>
    <property type="match status" value="1"/>
</dbReference>
<dbReference type="GO" id="GO:0009253">
    <property type="term" value="P:peptidoglycan catabolic process"/>
    <property type="evidence" value="ECO:0007669"/>
    <property type="project" value="InterPro"/>
</dbReference>
<feature type="region of interest" description="Disordered" evidence="2">
    <location>
        <begin position="61"/>
        <end position="99"/>
    </location>
</feature>
<dbReference type="STRING" id="1850517.A8708_16145"/>
<dbReference type="PROSITE" id="PS51257">
    <property type="entry name" value="PROKAR_LIPOPROTEIN"/>
    <property type="match status" value="1"/>
</dbReference>
<evidence type="ECO:0000256" key="3">
    <source>
        <dbReference type="SAM" id="SignalP"/>
    </source>
</evidence>
<dbReference type="PANTHER" id="PTHR30404">
    <property type="entry name" value="N-ACETYLMURAMOYL-L-ALANINE AMIDASE"/>
    <property type="match status" value="1"/>
</dbReference>
<dbReference type="CDD" id="cd02696">
    <property type="entry name" value="MurNAc-LAA"/>
    <property type="match status" value="1"/>
</dbReference>
<accession>A0A197ZXC2</accession>
<dbReference type="SUPFAM" id="SSF53187">
    <property type="entry name" value="Zn-dependent exopeptidases"/>
    <property type="match status" value="1"/>
</dbReference>
<dbReference type="OrthoDB" id="43070at2"/>
<reference evidence="5 6" key="1">
    <citation type="submission" date="2016-05" db="EMBL/GenBank/DDBJ databases">
        <title>Paenibacillus sp. 1ZS3-15 nov., isolated from the rhizosphere soil.</title>
        <authorList>
            <person name="Zhang X.X."/>
            <person name="Zhang J."/>
        </authorList>
    </citation>
    <scope>NUCLEOTIDE SEQUENCE [LARGE SCALE GENOMIC DNA]</scope>
    <source>
        <strain evidence="5 6">1ZS3-15</strain>
    </source>
</reference>
<dbReference type="GO" id="GO:0008745">
    <property type="term" value="F:N-acetylmuramoyl-L-alanine amidase activity"/>
    <property type="evidence" value="ECO:0007669"/>
    <property type="project" value="InterPro"/>
</dbReference>
<dbReference type="InterPro" id="IPR002508">
    <property type="entry name" value="MurNAc-LAA_cat"/>
</dbReference>
<feature type="compositionally biased region" description="Low complexity" evidence="2">
    <location>
        <begin position="61"/>
        <end position="70"/>
    </location>
</feature>
<evidence type="ECO:0000313" key="5">
    <source>
        <dbReference type="EMBL" id="OAS13383.1"/>
    </source>
</evidence>
<evidence type="ECO:0000313" key="6">
    <source>
        <dbReference type="Proteomes" id="UP000078454"/>
    </source>
</evidence>
<name>A0A197ZXC2_9BACL</name>
<evidence type="ECO:0000259" key="4">
    <source>
        <dbReference type="SMART" id="SM00646"/>
    </source>
</evidence>
<dbReference type="Proteomes" id="UP000078454">
    <property type="component" value="Unassembled WGS sequence"/>
</dbReference>
<dbReference type="GO" id="GO:0030288">
    <property type="term" value="C:outer membrane-bounded periplasmic space"/>
    <property type="evidence" value="ECO:0007669"/>
    <property type="project" value="TreeGrafter"/>
</dbReference>
<evidence type="ECO:0000256" key="1">
    <source>
        <dbReference type="ARBA" id="ARBA00022801"/>
    </source>
</evidence>
<dbReference type="AlphaFoldDB" id="A0A197ZXC2"/>
<evidence type="ECO:0000256" key="2">
    <source>
        <dbReference type="SAM" id="MobiDB-lite"/>
    </source>
</evidence>
<dbReference type="InterPro" id="IPR050695">
    <property type="entry name" value="N-acetylmuramoyl_amidase_3"/>
</dbReference>
<feature type="signal peptide" evidence="3">
    <location>
        <begin position="1"/>
        <end position="30"/>
    </location>
</feature>
<dbReference type="EMBL" id="LYPB01000094">
    <property type="protein sequence ID" value="OAS13383.1"/>
    <property type="molecule type" value="Genomic_DNA"/>
</dbReference>
<feature type="region of interest" description="Disordered" evidence="2">
    <location>
        <begin position="114"/>
        <end position="142"/>
    </location>
</feature>
<feature type="compositionally biased region" description="Low complexity" evidence="2">
    <location>
        <begin position="78"/>
        <end position="98"/>
    </location>
</feature>
<comment type="caution">
    <text evidence="5">The sequence shown here is derived from an EMBL/GenBank/DDBJ whole genome shotgun (WGS) entry which is preliminary data.</text>
</comment>
<dbReference type="Gene3D" id="3.40.630.40">
    <property type="entry name" value="Zn-dependent exopeptidases"/>
    <property type="match status" value="1"/>
</dbReference>
<feature type="chain" id="PRO_5008277608" description="MurNAc-LAA domain-containing protein" evidence="3">
    <location>
        <begin position="31"/>
        <end position="314"/>
    </location>
</feature>
<dbReference type="PANTHER" id="PTHR30404:SF0">
    <property type="entry name" value="N-ACETYLMURAMOYL-L-ALANINE AMIDASE AMIC"/>
    <property type="match status" value="1"/>
</dbReference>
<proteinExistence type="predicted"/>
<feature type="domain" description="MurNAc-LAA" evidence="4">
    <location>
        <begin position="189"/>
        <end position="308"/>
    </location>
</feature>
<dbReference type="SMART" id="SM00646">
    <property type="entry name" value="Ami_3"/>
    <property type="match status" value="1"/>
</dbReference>
<protein>
    <recommendedName>
        <fullName evidence="4">MurNAc-LAA domain-containing protein</fullName>
    </recommendedName>
</protein>
<organism evidence="5 6">
    <name type="scientific">Paenibacillus oryzisoli</name>
    <dbReference type="NCBI Taxonomy" id="1850517"/>
    <lineage>
        <taxon>Bacteria</taxon>
        <taxon>Bacillati</taxon>
        <taxon>Bacillota</taxon>
        <taxon>Bacilli</taxon>
        <taxon>Bacillales</taxon>
        <taxon>Paenibacillaceae</taxon>
        <taxon>Paenibacillus</taxon>
    </lineage>
</organism>
<gene>
    <name evidence="5" type="ORF">A8708_16145</name>
</gene>
<keyword evidence="6" id="KW-1185">Reference proteome</keyword>